<keyword evidence="1" id="KW-0812">Transmembrane</keyword>
<proteinExistence type="predicted"/>
<dbReference type="AlphaFoldDB" id="A0AAD5JZ46"/>
<keyword evidence="1" id="KW-0472">Membrane</keyword>
<feature type="transmembrane region" description="Helical" evidence="1">
    <location>
        <begin position="78"/>
        <end position="97"/>
    </location>
</feature>
<protein>
    <submittedName>
        <fullName evidence="2">Uncharacterized protein</fullName>
    </submittedName>
</protein>
<reference evidence="2" key="1">
    <citation type="journal article" date="2022" name="IScience">
        <title>Evolution of zygomycete secretomes and the origins of terrestrial fungal ecologies.</title>
        <authorList>
            <person name="Chang Y."/>
            <person name="Wang Y."/>
            <person name="Mondo S."/>
            <person name="Ahrendt S."/>
            <person name="Andreopoulos W."/>
            <person name="Barry K."/>
            <person name="Beard J."/>
            <person name="Benny G.L."/>
            <person name="Blankenship S."/>
            <person name="Bonito G."/>
            <person name="Cuomo C."/>
            <person name="Desiro A."/>
            <person name="Gervers K.A."/>
            <person name="Hundley H."/>
            <person name="Kuo A."/>
            <person name="LaButti K."/>
            <person name="Lang B.F."/>
            <person name="Lipzen A."/>
            <person name="O'Donnell K."/>
            <person name="Pangilinan J."/>
            <person name="Reynolds N."/>
            <person name="Sandor L."/>
            <person name="Smith M.E."/>
            <person name="Tsang A."/>
            <person name="Grigoriev I.V."/>
            <person name="Stajich J.E."/>
            <person name="Spatafora J.W."/>
        </authorList>
    </citation>
    <scope>NUCLEOTIDE SEQUENCE</scope>
    <source>
        <strain evidence="2">RSA 2281</strain>
    </source>
</reference>
<sequence length="115" mass="13755">MEDYQHDPKKIVMSSNGTESILWHMMNDMHLAMMTEQQDPSCTKNIKDHQQVNNEDDDLESLRDQEKLFEKRTFESRIRLVIGILLILLVLFFTIFVSEMKKKQQQQQQQEPHHP</sequence>
<dbReference type="EMBL" id="JAIXMP010000015">
    <property type="protein sequence ID" value="KAI9261614.1"/>
    <property type="molecule type" value="Genomic_DNA"/>
</dbReference>
<accession>A0AAD5JZ46</accession>
<dbReference type="Proteomes" id="UP001209540">
    <property type="component" value="Unassembled WGS sequence"/>
</dbReference>
<reference evidence="2" key="2">
    <citation type="submission" date="2023-02" db="EMBL/GenBank/DDBJ databases">
        <authorList>
            <consortium name="DOE Joint Genome Institute"/>
            <person name="Mondo S.J."/>
            <person name="Chang Y."/>
            <person name="Wang Y."/>
            <person name="Ahrendt S."/>
            <person name="Andreopoulos W."/>
            <person name="Barry K."/>
            <person name="Beard J."/>
            <person name="Benny G.L."/>
            <person name="Blankenship S."/>
            <person name="Bonito G."/>
            <person name="Cuomo C."/>
            <person name="Desiro A."/>
            <person name="Gervers K.A."/>
            <person name="Hundley H."/>
            <person name="Kuo A."/>
            <person name="LaButti K."/>
            <person name="Lang B.F."/>
            <person name="Lipzen A."/>
            <person name="O'Donnell K."/>
            <person name="Pangilinan J."/>
            <person name="Reynolds N."/>
            <person name="Sandor L."/>
            <person name="Smith M.W."/>
            <person name="Tsang A."/>
            <person name="Grigoriev I.V."/>
            <person name="Stajich J.E."/>
            <person name="Spatafora J.W."/>
        </authorList>
    </citation>
    <scope>NUCLEOTIDE SEQUENCE</scope>
    <source>
        <strain evidence="2">RSA 2281</strain>
    </source>
</reference>
<keyword evidence="1" id="KW-1133">Transmembrane helix</keyword>
<evidence type="ECO:0000313" key="3">
    <source>
        <dbReference type="Proteomes" id="UP001209540"/>
    </source>
</evidence>
<organism evidence="2 3">
    <name type="scientific">Phascolomyces articulosus</name>
    <dbReference type="NCBI Taxonomy" id="60185"/>
    <lineage>
        <taxon>Eukaryota</taxon>
        <taxon>Fungi</taxon>
        <taxon>Fungi incertae sedis</taxon>
        <taxon>Mucoromycota</taxon>
        <taxon>Mucoromycotina</taxon>
        <taxon>Mucoromycetes</taxon>
        <taxon>Mucorales</taxon>
        <taxon>Lichtheimiaceae</taxon>
        <taxon>Phascolomyces</taxon>
    </lineage>
</organism>
<comment type="caution">
    <text evidence="2">The sequence shown here is derived from an EMBL/GenBank/DDBJ whole genome shotgun (WGS) entry which is preliminary data.</text>
</comment>
<name>A0AAD5JZ46_9FUNG</name>
<evidence type="ECO:0000256" key="1">
    <source>
        <dbReference type="SAM" id="Phobius"/>
    </source>
</evidence>
<gene>
    <name evidence="2" type="ORF">BDA99DRAFT_560473</name>
</gene>
<keyword evidence="3" id="KW-1185">Reference proteome</keyword>
<evidence type="ECO:0000313" key="2">
    <source>
        <dbReference type="EMBL" id="KAI9261614.1"/>
    </source>
</evidence>